<feature type="region of interest" description="Disordered" evidence="1">
    <location>
        <begin position="91"/>
        <end position="181"/>
    </location>
</feature>
<gene>
    <name evidence="2" type="ORF">NDU88_005584</name>
</gene>
<organism evidence="2 3">
    <name type="scientific">Pleurodeles waltl</name>
    <name type="common">Iberian ribbed newt</name>
    <dbReference type="NCBI Taxonomy" id="8319"/>
    <lineage>
        <taxon>Eukaryota</taxon>
        <taxon>Metazoa</taxon>
        <taxon>Chordata</taxon>
        <taxon>Craniata</taxon>
        <taxon>Vertebrata</taxon>
        <taxon>Euteleostomi</taxon>
        <taxon>Amphibia</taxon>
        <taxon>Batrachia</taxon>
        <taxon>Caudata</taxon>
        <taxon>Salamandroidea</taxon>
        <taxon>Salamandridae</taxon>
        <taxon>Pleurodelinae</taxon>
        <taxon>Pleurodeles</taxon>
    </lineage>
</organism>
<comment type="caution">
    <text evidence="2">The sequence shown here is derived from an EMBL/GenBank/DDBJ whole genome shotgun (WGS) entry which is preliminary data.</text>
</comment>
<dbReference type="EMBL" id="JANPWB010000008">
    <property type="protein sequence ID" value="KAJ1165155.1"/>
    <property type="molecule type" value="Genomic_DNA"/>
</dbReference>
<keyword evidence="3" id="KW-1185">Reference proteome</keyword>
<reference evidence="2" key="1">
    <citation type="journal article" date="2022" name="bioRxiv">
        <title>Sequencing and chromosome-scale assembly of the giantPleurodeles waltlgenome.</title>
        <authorList>
            <person name="Brown T."/>
            <person name="Elewa A."/>
            <person name="Iarovenko S."/>
            <person name="Subramanian E."/>
            <person name="Araus A.J."/>
            <person name="Petzold A."/>
            <person name="Susuki M."/>
            <person name="Suzuki K.-i.T."/>
            <person name="Hayashi T."/>
            <person name="Toyoda A."/>
            <person name="Oliveira C."/>
            <person name="Osipova E."/>
            <person name="Leigh N.D."/>
            <person name="Simon A."/>
            <person name="Yun M.H."/>
        </authorList>
    </citation>
    <scope>NUCLEOTIDE SEQUENCE</scope>
    <source>
        <strain evidence="2">20211129_DDA</strain>
        <tissue evidence="2">Liver</tissue>
    </source>
</reference>
<feature type="compositionally biased region" description="Basic and acidic residues" evidence="1">
    <location>
        <begin position="155"/>
        <end position="169"/>
    </location>
</feature>
<evidence type="ECO:0000256" key="1">
    <source>
        <dbReference type="SAM" id="MobiDB-lite"/>
    </source>
</evidence>
<proteinExistence type="predicted"/>
<dbReference type="Proteomes" id="UP001066276">
    <property type="component" value="Chromosome 4_2"/>
</dbReference>
<evidence type="ECO:0000313" key="2">
    <source>
        <dbReference type="EMBL" id="KAJ1165155.1"/>
    </source>
</evidence>
<dbReference type="AlphaFoldDB" id="A0AAV7SM80"/>
<name>A0AAV7SM80_PLEWA</name>
<protein>
    <submittedName>
        <fullName evidence="2">Uncharacterized protein</fullName>
    </submittedName>
</protein>
<accession>A0AAV7SM80</accession>
<sequence>MERSQDGGRDGRLIRALRSRLHQIILIGAPAARKRWLGRRLDSGLPGRPASVAGVPRCGRGAVLRPRRVGRAARVPAAAGAAALALKSCSELGRPSGRTREAGADRTTDAARRLGPGEDGVRRGGAILGIAPQQKKKATGGSGGGPSDSGGPGNRGEKYPCKKAEDRGEVCINEGGGVQHN</sequence>
<feature type="compositionally biased region" description="Gly residues" evidence="1">
    <location>
        <begin position="140"/>
        <end position="154"/>
    </location>
</feature>
<evidence type="ECO:0000313" key="3">
    <source>
        <dbReference type="Proteomes" id="UP001066276"/>
    </source>
</evidence>
<feature type="compositionally biased region" description="Basic and acidic residues" evidence="1">
    <location>
        <begin position="98"/>
        <end position="122"/>
    </location>
</feature>